<protein>
    <submittedName>
        <fullName evidence="1">Uncharacterized protein</fullName>
    </submittedName>
</protein>
<reference evidence="1 2" key="1">
    <citation type="journal article" date="2015" name="Parasitol. Res.">
        <title>Viruses in close associations with free-living amoebae.</title>
        <authorList>
            <person name="Scheid P."/>
        </authorList>
    </citation>
    <scope>NUCLEOTIDE SEQUENCE [LARGE SCALE GENOMIC DNA]</scope>
    <source>
        <strain evidence="1">KlaHel</strain>
    </source>
</reference>
<evidence type="ECO:0000313" key="1">
    <source>
        <dbReference type="EMBL" id="AJF96765.1"/>
    </source>
</evidence>
<dbReference type="EMBL" id="KP136319">
    <property type="protein sequence ID" value="AJF96765.1"/>
    <property type="molecule type" value="Genomic_DNA"/>
</dbReference>
<dbReference type="RefSeq" id="YP_009119000.1">
    <property type="nucleotide sequence ID" value="NC_026440.1"/>
</dbReference>
<dbReference type="GeneID" id="23461682"/>
<dbReference type="KEGG" id="vg:23461682"/>
<organism evidence="1 2">
    <name type="scientific">Pandoravirus inopinatum</name>
    <dbReference type="NCBI Taxonomy" id="1605721"/>
    <lineage>
        <taxon>Viruses</taxon>
        <taxon>Pandoravirus</taxon>
    </lineage>
</organism>
<evidence type="ECO:0000313" key="2">
    <source>
        <dbReference type="Proteomes" id="UP000202511"/>
    </source>
</evidence>
<proteinExistence type="predicted"/>
<accession>A0A0B5J570</accession>
<sequence>MAAIVWVVVGTIVFGLLLLCVGSSASCAVCFLCVRLRGSLVLGRALDAIGCKRPRPKEEGAPPLHARGDAVTDETECTVTRQPNRSSSHMSHRCLSCASGDDLFSVGFSHVRVCAAAHGQKPWTKENIHFCNQSFSWTRHRLSPRTQGAQPGRPQPHA</sequence>
<dbReference type="Proteomes" id="UP000202511">
    <property type="component" value="Segment"/>
</dbReference>
<name>A0A0B5J570_9VIRU</name>